<dbReference type="InterPro" id="IPR036397">
    <property type="entry name" value="RNaseH_sf"/>
</dbReference>
<organism evidence="1 2">
    <name type="scientific">Hirsutella rhossiliensis</name>
    <dbReference type="NCBI Taxonomy" id="111463"/>
    <lineage>
        <taxon>Eukaryota</taxon>
        <taxon>Fungi</taxon>
        <taxon>Dikarya</taxon>
        <taxon>Ascomycota</taxon>
        <taxon>Pezizomycotina</taxon>
        <taxon>Sordariomycetes</taxon>
        <taxon>Hypocreomycetidae</taxon>
        <taxon>Hypocreales</taxon>
        <taxon>Ophiocordycipitaceae</taxon>
        <taxon>Hirsutella</taxon>
    </lineage>
</organism>
<proteinExistence type="predicted"/>
<evidence type="ECO:0000313" key="1">
    <source>
        <dbReference type="EMBL" id="KAH0962005.1"/>
    </source>
</evidence>
<keyword evidence="2" id="KW-1185">Reference proteome</keyword>
<reference evidence="1" key="1">
    <citation type="submission" date="2021-09" db="EMBL/GenBank/DDBJ databases">
        <title>A high-quality genome of the endoparasitic fungus Hirsutella rhossiliensis with a comparison of Hirsutella genomes reveals transposable elements contributing to genome size variation.</title>
        <authorList>
            <person name="Lin R."/>
            <person name="Jiao Y."/>
            <person name="Sun X."/>
            <person name="Ling J."/>
            <person name="Xie B."/>
            <person name="Cheng X."/>
        </authorList>
    </citation>
    <scope>NUCLEOTIDE SEQUENCE</scope>
    <source>
        <strain evidence="1">HR02</strain>
    </source>
</reference>
<dbReference type="AlphaFoldDB" id="A0A9P8MVG5"/>
<evidence type="ECO:0000313" key="2">
    <source>
        <dbReference type="Proteomes" id="UP000824596"/>
    </source>
</evidence>
<dbReference type="Proteomes" id="UP000824596">
    <property type="component" value="Unassembled WGS sequence"/>
</dbReference>
<accession>A0A9P8MVG5</accession>
<dbReference type="Gene3D" id="3.30.420.10">
    <property type="entry name" value="Ribonuclease H-like superfamily/Ribonuclease H"/>
    <property type="match status" value="1"/>
</dbReference>
<sequence>MVAMQTDDTLLLASPEFAAAEEREIQKAKLRSKPRSQLSAATPLEFNGCTLLAEKDDLIIQQKGQARARAYIASICQPEATFDYSVAAQVQQPEAPDYKTLNKRIQWQTDNLQRGLRYVPLAFSTAKLMVFTDGSFANKDLSSQLGFVIVLANEEQSPADFTIRGNVLHWSSTKSKRVTRSVLASEIYGMVQGFDMAIVIATTLQAIVKQLDLPRLLIVCTDSYSLYECLVKLGTTKEKRLMIDIMALRQSYEQREMAEIRWINGDDNPADAMTKQHPTVLWNG</sequence>
<protein>
    <submittedName>
        <fullName evidence="1">Polyprotein</fullName>
    </submittedName>
</protein>
<dbReference type="RefSeq" id="XP_044719518.1">
    <property type="nucleotide sequence ID" value="XM_044865556.1"/>
</dbReference>
<comment type="caution">
    <text evidence="1">The sequence shown here is derived from an EMBL/GenBank/DDBJ whole genome shotgun (WGS) entry which is preliminary data.</text>
</comment>
<dbReference type="GeneID" id="68356214"/>
<gene>
    <name evidence="1" type="ORF">HRG_07085</name>
</gene>
<dbReference type="GO" id="GO:0003676">
    <property type="term" value="F:nucleic acid binding"/>
    <property type="evidence" value="ECO:0007669"/>
    <property type="project" value="InterPro"/>
</dbReference>
<dbReference type="EMBL" id="JAIZPD010000007">
    <property type="protein sequence ID" value="KAH0962005.1"/>
    <property type="molecule type" value="Genomic_DNA"/>
</dbReference>
<name>A0A9P8MVG5_9HYPO</name>
<dbReference type="OrthoDB" id="4948765at2759"/>